<feature type="domain" description="Polysaccharide pyruvyl transferase" evidence="1">
    <location>
        <begin position="8"/>
        <end position="88"/>
    </location>
</feature>
<reference evidence="2" key="1">
    <citation type="journal article" date="2014" name="Front. Microbiol.">
        <title>High frequency of phylogenetically diverse reductive dehalogenase-homologous genes in deep subseafloor sedimentary metagenomes.</title>
        <authorList>
            <person name="Kawai M."/>
            <person name="Futagami T."/>
            <person name="Toyoda A."/>
            <person name="Takaki Y."/>
            <person name="Nishi S."/>
            <person name="Hori S."/>
            <person name="Arai W."/>
            <person name="Tsubouchi T."/>
            <person name="Morono Y."/>
            <person name="Uchiyama I."/>
            <person name="Ito T."/>
            <person name="Fujiyama A."/>
            <person name="Inagaki F."/>
            <person name="Takami H."/>
        </authorList>
    </citation>
    <scope>NUCLEOTIDE SEQUENCE</scope>
    <source>
        <strain evidence="2">Expedition CK06-06</strain>
    </source>
</reference>
<feature type="non-terminal residue" evidence="2">
    <location>
        <position position="1"/>
    </location>
</feature>
<comment type="caution">
    <text evidence="2">The sequence shown here is derived from an EMBL/GenBank/DDBJ whole genome shotgun (WGS) entry which is preliminary data.</text>
</comment>
<sequence>RNMRRSFDMPIVLIPHDTRPHTNDYKFMREVLENLGADCSGIFLLPEDLTAAQTKWIISRMKCMVAARTHATIAAFSSCVPTVSLGYSVKAEGINKQVFGHTTFLIQAEDIDSDTVTNVAENVLMAEDAIRRDLSSRIPDVKKKAFDAGLSLAKILDKL</sequence>
<name>X1TZ69_9ZZZZ</name>
<proteinExistence type="predicted"/>
<dbReference type="AlphaFoldDB" id="X1TZ69"/>
<gene>
    <name evidence="2" type="ORF">S12H4_27339</name>
</gene>
<dbReference type="EMBL" id="BARW01015601">
    <property type="protein sequence ID" value="GAI96666.1"/>
    <property type="molecule type" value="Genomic_DNA"/>
</dbReference>
<accession>X1TZ69</accession>
<organism evidence="2">
    <name type="scientific">marine sediment metagenome</name>
    <dbReference type="NCBI Taxonomy" id="412755"/>
    <lineage>
        <taxon>unclassified sequences</taxon>
        <taxon>metagenomes</taxon>
        <taxon>ecological metagenomes</taxon>
    </lineage>
</organism>
<evidence type="ECO:0000259" key="1">
    <source>
        <dbReference type="Pfam" id="PF04230"/>
    </source>
</evidence>
<evidence type="ECO:0000313" key="2">
    <source>
        <dbReference type="EMBL" id="GAI96666.1"/>
    </source>
</evidence>
<dbReference type="InterPro" id="IPR007345">
    <property type="entry name" value="Polysacch_pyruvyl_Trfase"/>
</dbReference>
<protein>
    <recommendedName>
        <fullName evidence="1">Polysaccharide pyruvyl transferase domain-containing protein</fullName>
    </recommendedName>
</protein>
<dbReference type="Pfam" id="PF04230">
    <property type="entry name" value="PS_pyruv_trans"/>
    <property type="match status" value="1"/>
</dbReference>